<dbReference type="Proteomes" id="UP000324222">
    <property type="component" value="Unassembled WGS sequence"/>
</dbReference>
<evidence type="ECO:0000313" key="3">
    <source>
        <dbReference type="Proteomes" id="UP000324222"/>
    </source>
</evidence>
<keyword evidence="3" id="KW-1185">Reference proteome</keyword>
<dbReference type="AlphaFoldDB" id="A0A5B7FIA0"/>
<reference evidence="2 3" key="1">
    <citation type="submission" date="2019-05" db="EMBL/GenBank/DDBJ databases">
        <title>Another draft genome of Portunus trituberculatus and its Hox gene families provides insights of decapod evolution.</title>
        <authorList>
            <person name="Jeong J.-H."/>
            <person name="Song I."/>
            <person name="Kim S."/>
            <person name="Choi T."/>
            <person name="Kim D."/>
            <person name="Ryu S."/>
            <person name="Kim W."/>
        </authorList>
    </citation>
    <scope>NUCLEOTIDE SEQUENCE [LARGE SCALE GENOMIC DNA]</scope>
    <source>
        <tissue evidence="2">Muscle</tissue>
    </source>
</reference>
<accession>A0A5B7FIA0</accession>
<protein>
    <submittedName>
        <fullName evidence="2">Uncharacterized protein</fullName>
    </submittedName>
</protein>
<gene>
    <name evidence="2" type="ORF">E2C01_037838</name>
</gene>
<comment type="caution">
    <text evidence="2">The sequence shown here is derived from an EMBL/GenBank/DDBJ whole genome shotgun (WGS) entry which is preliminary data.</text>
</comment>
<sequence>MRLRPVVKPLGEAQDNPSRPTEGQYVVAENNTGNKATPHEYYVPAHDASWPSATCFARRRRVAHINNQQPLIKPNAKSSSEFTTDDV</sequence>
<dbReference type="EMBL" id="VSRR010006160">
    <property type="protein sequence ID" value="MPC44174.1"/>
    <property type="molecule type" value="Genomic_DNA"/>
</dbReference>
<evidence type="ECO:0000313" key="2">
    <source>
        <dbReference type="EMBL" id="MPC44174.1"/>
    </source>
</evidence>
<organism evidence="2 3">
    <name type="scientific">Portunus trituberculatus</name>
    <name type="common">Swimming crab</name>
    <name type="synonym">Neptunus trituberculatus</name>
    <dbReference type="NCBI Taxonomy" id="210409"/>
    <lineage>
        <taxon>Eukaryota</taxon>
        <taxon>Metazoa</taxon>
        <taxon>Ecdysozoa</taxon>
        <taxon>Arthropoda</taxon>
        <taxon>Crustacea</taxon>
        <taxon>Multicrustacea</taxon>
        <taxon>Malacostraca</taxon>
        <taxon>Eumalacostraca</taxon>
        <taxon>Eucarida</taxon>
        <taxon>Decapoda</taxon>
        <taxon>Pleocyemata</taxon>
        <taxon>Brachyura</taxon>
        <taxon>Eubrachyura</taxon>
        <taxon>Portunoidea</taxon>
        <taxon>Portunidae</taxon>
        <taxon>Portuninae</taxon>
        <taxon>Portunus</taxon>
    </lineage>
</organism>
<name>A0A5B7FIA0_PORTR</name>
<feature type="region of interest" description="Disordered" evidence="1">
    <location>
        <begin position="1"/>
        <end position="23"/>
    </location>
</feature>
<evidence type="ECO:0000256" key="1">
    <source>
        <dbReference type="SAM" id="MobiDB-lite"/>
    </source>
</evidence>
<feature type="region of interest" description="Disordered" evidence="1">
    <location>
        <begin position="66"/>
        <end position="87"/>
    </location>
</feature>
<proteinExistence type="predicted"/>